<dbReference type="OrthoDB" id="5428834at2759"/>
<feature type="domain" description="F-box" evidence="1">
    <location>
        <begin position="1"/>
        <end position="45"/>
    </location>
</feature>
<sequence>MVLFLPPELQIQILSYLNIEDQVHAATVCPLWRTLLKTRSILQTRYFEVEHANKLGHEPKARVGPPGMHQIIQYKDRYSVFGCIVQSGAVKEYFVGRRVPEFVLARRPREKVVDAKDITRSPVLDDPIFSPFMRDKAYLKSSMELFRVGMEFRPGFITLRSLGPGLDVFSGQDTTLRQMVEKIARVSEGDLRILLQQGEKSKTRMVFTPHGRGFQVVVTEISNMGTVWSV</sequence>
<gene>
    <name evidence="2" type="ORF">H072_1814</name>
</gene>
<dbReference type="PROSITE" id="PS50181">
    <property type="entry name" value="FBOX"/>
    <property type="match status" value="1"/>
</dbReference>
<comment type="caution">
    <text evidence="2">The sequence shown here is derived from an EMBL/GenBank/DDBJ whole genome shotgun (WGS) entry which is preliminary data.</text>
</comment>
<evidence type="ECO:0000313" key="2">
    <source>
        <dbReference type="EMBL" id="EPS44204.1"/>
    </source>
</evidence>
<dbReference type="InterPro" id="IPR036047">
    <property type="entry name" value="F-box-like_dom_sf"/>
</dbReference>
<evidence type="ECO:0000313" key="3">
    <source>
        <dbReference type="Proteomes" id="UP000015100"/>
    </source>
</evidence>
<accession>S8AMV7</accession>
<dbReference type="Proteomes" id="UP000015100">
    <property type="component" value="Unassembled WGS sequence"/>
</dbReference>
<name>S8AMV7_DACHA</name>
<evidence type="ECO:0000259" key="1">
    <source>
        <dbReference type="PROSITE" id="PS50181"/>
    </source>
</evidence>
<dbReference type="SUPFAM" id="SSF81383">
    <property type="entry name" value="F-box domain"/>
    <property type="match status" value="1"/>
</dbReference>
<protein>
    <recommendedName>
        <fullName evidence="1">F-box domain-containing protein</fullName>
    </recommendedName>
</protein>
<dbReference type="EMBL" id="AQGS01000057">
    <property type="protein sequence ID" value="EPS44204.1"/>
    <property type="molecule type" value="Genomic_DNA"/>
</dbReference>
<reference evidence="3" key="2">
    <citation type="submission" date="2013-04" db="EMBL/GenBank/DDBJ databases">
        <title>Genomic mechanisms accounting for the adaptation to parasitism in nematode-trapping fungi.</title>
        <authorList>
            <person name="Ahren D.G."/>
        </authorList>
    </citation>
    <scope>NUCLEOTIDE SEQUENCE [LARGE SCALE GENOMIC DNA]</scope>
    <source>
        <strain evidence="3">CBS 200.50</strain>
    </source>
</reference>
<organism evidence="2 3">
    <name type="scientific">Dactylellina haptotyla (strain CBS 200.50)</name>
    <name type="common">Nematode-trapping fungus</name>
    <name type="synonym">Monacrosporium haptotylum</name>
    <dbReference type="NCBI Taxonomy" id="1284197"/>
    <lineage>
        <taxon>Eukaryota</taxon>
        <taxon>Fungi</taxon>
        <taxon>Dikarya</taxon>
        <taxon>Ascomycota</taxon>
        <taxon>Pezizomycotina</taxon>
        <taxon>Orbiliomycetes</taxon>
        <taxon>Orbiliales</taxon>
        <taxon>Orbiliaceae</taxon>
        <taxon>Dactylellina</taxon>
    </lineage>
</organism>
<dbReference type="Gene3D" id="1.20.1280.50">
    <property type="match status" value="1"/>
</dbReference>
<dbReference type="InterPro" id="IPR001810">
    <property type="entry name" value="F-box_dom"/>
</dbReference>
<reference evidence="2 3" key="1">
    <citation type="journal article" date="2013" name="PLoS Genet.">
        <title>Genomic mechanisms accounting for the adaptation to parasitism in nematode-trapping fungi.</title>
        <authorList>
            <person name="Meerupati T."/>
            <person name="Andersson K.M."/>
            <person name="Friman E."/>
            <person name="Kumar D."/>
            <person name="Tunlid A."/>
            <person name="Ahren D."/>
        </authorList>
    </citation>
    <scope>NUCLEOTIDE SEQUENCE [LARGE SCALE GENOMIC DNA]</scope>
    <source>
        <strain evidence="2 3">CBS 200.50</strain>
    </source>
</reference>
<proteinExistence type="predicted"/>
<dbReference type="AlphaFoldDB" id="S8AMV7"/>
<keyword evidence="3" id="KW-1185">Reference proteome</keyword>
<dbReference type="SMART" id="SM00256">
    <property type="entry name" value="FBOX"/>
    <property type="match status" value="1"/>
</dbReference>
<dbReference type="HOGENOM" id="CLU_1204720_0_0_1"/>
<dbReference type="Pfam" id="PF12937">
    <property type="entry name" value="F-box-like"/>
    <property type="match status" value="1"/>
</dbReference>